<dbReference type="EMBL" id="JABBWG010000035">
    <property type="protein sequence ID" value="KAG1809129.1"/>
    <property type="molecule type" value="Genomic_DNA"/>
</dbReference>
<keyword evidence="1" id="KW-0812">Transmembrane</keyword>
<feature type="transmembrane region" description="Helical" evidence="1">
    <location>
        <begin position="133"/>
        <end position="155"/>
    </location>
</feature>
<comment type="caution">
    <text evidence="2">The sequence shown here is derived from an EMBL/GenBank/DDBJ whole genome shotgun (WGS) entry which is preliminary data.</text>
</comment>
<dbReference type="RefSeq" id="XP_041189038.1">
    <property type="nucleotide sequence ID" value="XM_041340828.1"/>
</dbReference>
<accession>A0A9P7E2J1</accession>
<dbReference type="GeneID" id="64634844"/>
<dbReference type="OrthoDB" id="2684442at2759"/>
<protein>
    <recommendedName>
        <fullName evidence="4">Myb/SANT-like domain-containing protein</fullName>
    </recommendedName>
</protein>
<evidence type="ECO:0008006" key="4">
    <source>
        <dbReference type="Google" id="ProtNLM"/>
    </source>
</evidence>
<dbReference type="AlphaFoldDB" id="A0A9P7E2J1"/>
<keyword evidence="3" id="KW-1185">Reference proteome</keyword>
<keyword evidence="1" id="KW-0472">Membrane</keyword>
<dbReference type="Proteomes" id="UP000807769">
    <property type="component" value="Unassembled WGS sequence"/>
</dbReference>
<evidence type="ECO:0000256" key="1">
    <source>
        <dbReference type="SAM" id="Phobius"/>
    </source>
</evidence>
<proteinExistence type="predicted"/>
<gene>
    <name evidence="2" type="ORF">BJ212DRAFT_1484627</name>
</gene>
<evidence type="ECO:0000313" key="3">
    <source>
        <dbReference type="Proteomes" id="UP000807769"/>
    </source>
</evidence>
<sequence>MAQPEVTSMLDNAKAHWQDAEVDVLLHHLIQNRAAGGDGGNFTMPTFNSAAAAINDNDVIQTIGPPKMGKMVKTKWTLLKKIFNQIEIYRNVSVFHWDNVRGAGIKGTAAASVWDTYVDPKSRAAMRPFCNKGWALLQSWLPPISFSLILVYYVVTAPYCAIIRLTTFHICITS</sequence>
<name>A0A9P7E2J1_9AGAM</name>
<keyword evidence="1" id="KW-1133">Transmembrane helix</keyword>
<reference evidence="2" key="1">
    <citation type="journal article" date="2020" name="New Phytol.">
        <title>Comparative genomics reveals dynamic genome evolution in host specialist ectomycorrhizal fungi.</title>
        <authorList>
            <person name="Lofgren L.A."/>
            <person name="Nguyen N.H."/>
            <person name="Vilgalys R."/>
            <person name="Ruytinx J."/>
            <person name="Liao H.L."/>
            <person name="Branco S."/>
            <person name="Kuo A."/>
            <person name="LaButti K."/>
            <person name="Lipzen A."/>
            <person name="Andreopoulos W."/>
            <person name="Pangilinan J."/>
            <person name="Riley R."/>
            <person name="Hundley H."/>
            <person name="Na H."/>
            <person name="Barry K."/>
            <person name="Grigoriev I.V."/>
            <person name="Stajich J.E."/>
            <person name="Kennedy P.G."/>
        </authorList>
    </citation>
    <scope>NUCLEOTIDE SEQUENCE</scope>
    <source>
        <strain evidence="2">MN1</strain>
    </source>
</reference>
<organism evidence="2 3">
    <name type="scientific">Suillus subaureus</name>
    <dbReference type="NCBI Taxonomy" id="48587"/>
    <lineage>
        <taxon>Eukaryota</taxon>
        <taxon>Fungi</taxon>
        <taxon>Dikarya</taxon>
        <taxon>Basidiomycota</taxon>
        <taxon>Agaricomycotina</taxon>
        <taxon>Agaricomycetes</taxon>
        <taxon>Agaricomycetidae</taxon>
        <taxon>Boletales</taxon>
        <taxon>Suillineae</taxon>
        <taxon>Suillaceae</taxon>
        <taxon>Suillus</taxon>
    </lineage>
</organism>
<evidence type="ECO:0000313" key="2">
    <source>
        <dbReference type="EMBL" id="KAG1809129.1"/>
    </source>
</evidence>